<evidence type="ECO:0000313" key="2">
    <source>
        <dbReference type="EMBL" id="RIX27092.1"/>
    </source>
</evidence>
<sequence>MRLLIIAAATSLAIVSSGCKKEPSTSELNASNQLNETGSAATGGAGAALGNADFANAIAGGGRFEVESADLAASKATSADLKALAAMISADHKEAGEDLKVAAGASTPSFTPLASLSAKQKADLEALNAAGSNFDSLYVSQQIAAHQEAVQVLSNYVAGGTSPQLKEFASNVLPTVQGHLDKLNALPK</sequence>
<dbReference type="AlphaFoldDB" id="A0A418PYP4"/>
<evidence type="ECO:0000259" key="1">
    <source>
        <dbReference type="Pfam" id="PF13628"/>
    </source>
</evidence>
<feature type="domain" description="DUF4142" evidence="1">
    <location>
        <begin position="52"/>
        <end position="186"/>
    </location>
</feature>
<dbReference type="InterPro" id="IPR012347">
    <property type="entry name" value="Ferritin-like"/>
</dbReference>
<dbReference type="OrthoDB" id="8005547at2"/>
<keyword evidence="3" id="KW-1185">Reference proteome</keyword>
<dbReference type="PANTHER" id="PTHR38593">
    <property type="entry name" value="BLR2558 PROTEIN"/>
    <property type="match status" value="1"/>
</dbReference>
<organism evidence="2 3">
    <name type="scientific">Sphingomonas edaphi</name>
    <dbReference type="NCBI Taxonomy" id="2315689"/>
    <lineage>
        <taxon>Bacteria</taxon>
        <taxon>Pseudomonadati</taxon>
        <taxon>Pseudomonadota</taxon>
        <taxon>Alphaproteobacteria</taxon>
        <taxon>Sphingomonadales</taxon>
        <taxon>Sphingomonadaceae</taxon>
        <taxon>Sphingomonas</taxon>
    </lineage>
</organism>
<proteinExistence type="predicted"/>
<dbReference type="InterPro" id="IPR025419">
    <property type="entry name" value="DUF4142"/>
</dbReference>
<dbReference type="Proteomes" id="UP000285023">
    <property type="component" value="Unassembled WGS sequence"/>
</dbReference>
<accession>A0A418PYP4</accession>
<gene>
    <name evidence="2" type="ORF">D3M59_11115</name>
</gene>
<comment type="caution">
    <text evidence="2">The sequence shown here is derived from an EMBL/GenBank/DDBJ whole genome shotgun (WGS) entry which is preliminary data.</text>
</comment>
<reference evidence="2 3" key="1">
    <citation type="submission" date="2018-09" db="EMBL/GenBank/DDBJ databases">
        <title>Sphingomonas sp. DAC4.</title>
        <authorList>
            <person name="Seo T."/>
        </authorList>
    </citation>
    <scope>NUCLEOTIDE SEQUENCE [LARGE SCALE GENOMIC DNA]</scope>
    <source>
        <strain evidence="2 3">DAC4</strain>
    </source>
</reference>
<dbReference type="EMBL" id="QXTF01000004">
    <property type="protein sequence ID" value="RIX27092.1"/>
    <property type="molecule type" value="Genomic_DNA"/>
</dbReference>
<name>A0A418PYP4_9SPHN</name>
<protein>
    <submittedName>
        <fullName evidence="2">DUF4142 domain-containing protein</fullName>
    </submittedName>
</protein>
<dbReference type="PROSITE" id="PS51257">
    <property type="entry name" value="PROKAR_LIPOPROTEIN"/>
    <property type="match status" value="1"/>
</dbReference>
<dbReference type="RefSeq" id="WP_119533747.1">
    <property type="nucleotide sequence ID" value="NZ_QXTF01000004.1"/>
</dbReference>
<dbReference type="Gene3D" id="1.20.1260.10">
    <property type="match status" value="1"/>
</dbReference>
<dbReference type="PANTHER" id="PTHR38593:SF1">
    <property type="entry name" value="BLR2558 PROTEIN"/>
    <property type="match status" value="1"/>
</dbReference>
<evidence type="ECO:0000313" key="3">
    <source>
        <dbReference type="Proteomes" id="UP000285023"/>
    </source>
</evidence>
<dbReference type="Pfam" id="PF13628">
    <property type="entry name" value="DUF4142"/>
    <property type="match status" value="1"/>
</dbReference>